<dbReference type="InterPro" id="IPR029063">
    <property type="entry name" value="SAM-dependent_MTases_sf"/>
</dbReference>
<evidence type="ECO:0000313" key="3">
    <source>
        <dbReference type="EMBL" id="UQC91320.1"/>
    </source>
</evidence>
<dbReference type="KEGG" id="clup:CLUP02_16854"/>
<dbReference type="GeneID" id="73350782"/>
<dbReference type="Pfam" id="PF13489">
    <property type="entry name" value="Methyltransf_23"/>
    <property type="match status" value="1"/>
</dbReference>
<dbReference type="CDD" id="cd02440">
    <property type="entry name" value="AdoMet_MTases"/>
    <property type="match status" value="1"/>
</dbReference>
<keyword evidence="3" id="KW-0489">Methyltransferase</keyword>
<evidence type="ECO:0000256" key="1">
    <source>
        <dbReference type="ARBA" id="ARBA00038158"/>
    </source>
</evidence>
<dbReference type="PANTHER" id="PTHR43591">
    <property type="entry name" value="METHYLTRANSFERASE"/>
    <property type="match status" value="1"/>
</dbReference>
<comment type="similarity">
    <text evidence="1">Belongs to the methyltransferase superfamily. LaeA methyltransferase family.</text>
</comment>
<reference evidence="3" key="1">
    <citation type="journal article" date="2021" name="Mol. Plant Microbe Interact.">
        <title>Complete Genome Sequence of the Plant-Pathogenic Fungus Colletotrichum lupini.</title>
        <authorList>
            <person name="Baroncelli R."/>
            <person name="Pensec F."/>
            <person name="Da Lio D."/>
            <person name="Boufleur T."/>
            <person name="Vicente I."/>
            <person name="Sarrocco S."/>
            <person name="Picot A."/>
            <person name="Baraldi E."/>
            <person name="Sukno S."/>
            <person name="Thon M."/>
            <person name="Le Floch G."/>
        </authorList>
    </citation>
    <scope>NUCLEOTIDE SEQUENCE</scope>
    <source>
        <strain evidence="3">IMI 504893</strain>
    </source>
</reference>
<evidence type="ECO:0000256" key="2">
    <source>
        <dbReference type="SAM" id="MobiDB-lite"/>
    </source>
</evidence>
<organism evidence="3 4">
    <name type="scientific">Colletotrichum lupini</name>
    <dbReference type="NCBI Taxonomy" id="145971"/>
    <lineage>
        <taxon>Eukaryota</taxon>
        <taxon>Fungi</taxon>
        <taxon>Dikarya</taxon>
        <taxon>Ascomycota</taxon>
        <taxon>Pezizomycotina</taxon>
        <taxon>Sordariomycetes</taxon>
        <taxon>Hypocreomycetidae</taxon>
        <taxon>Glomerellales</taxon>
        <taxon>Glomerellaceae</taxon>
        <taxon>Colletotrichum</taxon>
        <taxon>Colletotrichum acutatum species complex</taxon>
    </lineage>
</organism>
<dbReference type="PANTHER" id="PTHR43591:SF10">
    <property type="entry name" value="ABC TRANSMEMBRANE TYPE-1 DOMAIN-CONTAINING PROTEIN-RELATED"/>
    <property type="match status" value="1"/>
</dbReference>
<evidence type="ECO:0000313" key="4">
    <source>
        <dbReference type="Proteomes" id="UP000830671"/>
    </source>
</evidence>
<dbReference type="SUPFAM" id="SSF53335">
    <property type="entry name" value="S-adenosyl-L-methionine-dependent methyltransferases"/>
    <property type="match status" value="1"/>
</dbReference>
<keyword evidence="3" id="KW-0808">Transferase</keyword>
<dbReference type="GO" id="GO:0032259">
    <property type="term" value="P:methylation"/>
    <property type="evidence" value="ECO:0007669"/>
    <property type="project" value="UniProtKB-KW"/>
</dbReference>
<name>A0A9Q8T967_9PEZI</name>
<gene>
    <name evidence="3" type="ORF">CLUP02_16854</name>
</gene>
<feature type="compositionally biased region" description="Polar residues" evidence="2">
    <location>
        <begin position="150"/>
        <end position="160"/>
    </location>
</feature>
<feature type="compositionally biased region" description="Acidic residues" evidence="2">
    <location>
        <begin position="118"/>
        <end position="132"/>
    </location>
</feature>
<dbReference type="RefSeq" id="XP_049152919.1">
    <property type="nucleotide sequence ID" value="XM_049295772.1"/>
</dbReference>
<proteinExistence type="inferred from homology"/>
<feature type="compositionally biased region" description="Basic and acidic residues" evidence="2">
    <location>
        <begin position="65"/>
        <end position="89"/>
    </location>
</feature>
<dbReference type="Proteomes" id="UP000830671">
    <property type="component" value="Chromosome 9"/>
</dbReference>
<sequence length="475" mass="53562">MVIRLCSYQTGSTPARAPPLRIILTFANLQFNVQFGHILARHTSPHLRTPGDVDRRRRYQSLLGDRVEQEPREGKRDRISRSAEADQPEKSPSPPLPQSGHRSRSGSGGRQTPPQQDFEAENVVEADTEDDGASSRAGDEVWDEGFDGSSIGNHSASTSLSNSVRDYVFENTRRYHKYMEGRYLMPNDEPEQEREDMKHAMCVNVMDGKLHCAPLENPQKIIDIGTGTGIWAIDNDSLECPNDLEQVLTPSQVGDEYPEADISGIDLSPIQPTWVPPNVRFVVDDAEAEWVWPPSSLDFVHARHMCMAVKNWPRMLSQAFTALKPGGWVELQELRFVLQCDDGTMPGPEEYGYGKFVDLCMSGFRSFGINPLAMERNSEMLRESGFENVVEKVWKVPIGTWPRDQKLKTIGLYNRSMLIDALQAVSMAPLTRGLKWSPAEVEVFLIDVRKSLMNVSIHSYLTFHVVFGQKPHDSY</sequence>
<dbReference type="Gene3D" id="3.40.50.150">
    <property type="entry name" value="Vaccinia Virus protein VP39"/>
    <property type="match status" value="1"/>
</dbReference>
<protein>
    <submittedName>
        <fullName evidence="3">Methyltransferase domain-containing protein</fullName>
    </submittedName>
</protein>
<feature type="region of interest" description="Disordered" evidence="2">
    <location>
        <begin position="61"/>
        <end position="160"/>
    </location>
</feature>
<keyword evidence="4" id="KW-1185">Reference proteome</keyword>
<dbReference type="AlphaFoldDB" id="A0A9Q8T967"/>
<accession>A0A9Q8T967</accession>
<dbReference type="EMBL" id="CP019481">
    <property type="protein sequence ID" value="UQC91320.1"/>
    <property type="molecule type" value="Genomic_DNA"/>
</dbReference>
<dbReference type="GO" id="GO:0008168">
    <property type="term" value="F:methyltransferase activity"/>
    <property type="evidence" value="ECO:0007669"/>
    <property type="project" value="UniProtKB-KW"/>
</dbReference>